<protein>
    <submittedName>
        <fullName evidence="8">Sigma-70 family RNA polymerase sigma factor</fullName>
    </submittedName>
</protein>
<keyword evidence="2" id="KW-0805">Transcription regulation</keyword>
<evidence type="ECO:0000259" key="6">
    <source>
        <dbReference type="Pfam" id="PF04542"/>
    </source>
</evidence>
<comment type="caution">
    <text evidence="8">The sequence shown here is derived from an EMBL/GenBank/DDBJ whole genome shotgun (WGS) entry which is preliminary data.</text>
</comment>
<comment type="similarity">
    <text evidence="1">Belongs to the sigma-70 factor family. ECF subfamily.</text>
</comment>
<evidence type="ECO:0000313" key="8">
    <source>
        <dbReference type="EMBL" id="MBD2703118.1"/>
    </source>
</evidence>
<evidence type="ECO:0000256" key="3">
    <source>
        <dbReference type="ARBA" id="ARBA00023082"/>
    </source>
</evidence>
<dbReference type="Pfam" id="PF08281">
    <property type="entry name" value="Sigma70_r4_2"/>
    <property type="match status" value="1"/>
</dbReference>
<dbReference type="SUPFAM" id="SSF88659">
    <property type="entry name" value="Sigma3 and sigma4 domains of RNA polymerase sigma factors"/>
    <property type="match status" value="1"/>
</dbReference>
<evidence type="ECO:0000259" key="7">
    <source>
        <dbReference type="Pfam" id="PF08281"/>
    </source>
</evidence>
<dbReference type="SUPFAM" id="SSF88946">
    <property type="entry name" value="Sigma2 domain of RNA polymerase sigma factors"/>
    <property type="match status" value="1"/>
</dbReference>
<dbReference type="Pfam" id="PF04542">
    <property type="entry name" value="Sigma70_r2"/>
    <property type="match status" value="1"/>
</dbReference>
<dbReference type="InterPro" id="IPR013325">
    <property type="entry name" value="RNA_pol_sigma_r2"/>
</dbReference>
<keyword evidence="3" id="KW-0731">Sigma factor</keyword>
<evidence type="ECO:0000256" key="5">
    <source>
        <dbReference type="ARBA" id="ARBA00023163"/>
    </source>
</evidence>
<dbReference type="GO" id="GO:0006352">
    <property type="term" value="P:DNA-templated transcription initiation"/>
    <property type="evidence" value="ECO:0007669"/>
    <property type="project" value="InterPro"/>
</dbReference>
<evidence type="ECO:0000256" key="2">
    <source>
        <dbReference type="ARBA" id="ARBA00023015"/>
    </source>
</evidence>
<accession>A0A926XYC1</accession>
<keyword evidence="5" id="KW-0804">Transcription</keyword>
<dbReference type="InterPro" id="IPR007627">
    <property type="entry name" value="RNA_pol_sigma70_r2"/>
</dbReference>
<dbReference type="InterPro" id="IPR039425">
    <property type="entry name" value="RNA_pol_sigma-70-like"/>
</dbReference>
<dbReference type="InterPro" id="IPR013249">
    <property type="entry name" value="RNA_pol_sigma70_r4_t2"/>
</dbReference>
<sequence>MNVRLTDEEMIRRYLPSQPSHCFETLYNRYANKVYRRCLSMTKNSEQAQDFTHDIFLKVFNKLDAFQERSSFSTWLYSISFNYCSDQIRLAKRLSVTALDDTLNQDFPESRESAIHEETMHLVKRAMETISPKERALLQLKYEDGLSIDAIAEQYNLKSSTVKMRLKRTRDKLQRLYSHRYACDLLD</sequence>
<dbReference type="EMBL" id="JACWZY010000019">
    <property type="protein sequence ID" value="MBD2703118.1"/>
    <property type="molecule type" value="Genomic_DNA"/>
</dbReference>
<gene>
    <name evidence="8" type="ORF">IC229_20895</name>
</gene>
<dbReference type="Gene3D" id="1.10.1740.10">
    <property type="match status" value="1"/>
</dbReference>
<keyword evidence="9" id="KW-1185">Reference proteome</keyword>
<dbReference type="PANTHER" id="PTHR43133:SF8">
    <property type="entry name" value="RNA POLYMERASE SIGMA FACTOR HI_1459-RELATED"/>
    <property type="match status" value="1"/>
</dbReference>
<dbReference type="GO" id="GO:0003677">
    <property type="term" value="F:DNA binding"/>
    <property type="evidence" value="ECO:0007669"/>
    <property type="project" value="UniProtKB-KW"/>
</dbReference>
<name>A0A926XYC1_9BACT</name>
<dbReference type="InterPro" id="IPR013324">
    <property type="entry name" value="RNA_pol_sigma_r3/r4-like"/>
</dbReference>
<dbReference type="InterPro" id="IPR014284">
    <property type="entry name" value="RNA_pol_sigma-70_dom"/>
</dbReference>
<organism evidence="8 9">
    <name type="scientific">Spirosoma profusum</name>
    <dbReference type="NCBI Taxonomy" id="2771354"/>
    <lineage>
        <taxon>Bacteria</taxon>
        <taxon>Pseudomonadati</taxon>
        <taxon>Bacteroidota</taxon>
        <taxon>Cytophagia</taxon>
        <taxon>Cytophagales</taxon>
        <taxon>Cytophagaceae</taxon>
        <taxon>Spirosoma</taxon>
    </lineage>
</organism>
<dbReference type="AlphaFoldDB" id="A0A926XYC1"/>
<dbReference type="Gene3D" id="1.10.10.10">
    <property type="entry name" value="Winged helix-like DNA-binding domain superfamily/Winged helix DNA-binding domain"/>
    <property type="match status" value="1"/>
</dbReference>
<keyword evidence="4" id="KW-0238">DNA-binding</keyword>
<evidence type="ECO:0000256" key="1">
    <source>
        <dbReference type="ARBA" id="ARBA00010641"/>
    </source>
</evidence>
<dbReference type="InterPro" id="IPR036388">
    <property type="entry name" value="WH-like_DNA-bd_sf"/>
</dbReference>
<reference evidence="8" key="1">
    <citation type="submission" date="2020-09" db="EMBL/GenBank/DDBJ databases">
        <authorList>
            <person name="Kim M.K."/>
        </authorList>
    </citation>
    <scope>NUCLEOTIDE SEQUENCE</scope>
    <source>
        <strain evidence="8">BT702</strain>
    </source>
</reference>
<dbReference type="CDD" id="cd06171">
    <property type="entry name" value="Sigma70_r4"/>
    <property type="match status" value="1"/>
</dbReference>
<dbReference type="GO" id="GO:0016987">
    <property type="term" value="F:sigma factor activity"/>
    <property type="evidence" value="ECO:0007669"/>
    <property type="project" value="UniProtKB-KW"/>
</dbReference>
<feature type="domain" description="RNA polymerase sigma factor 70 region 4 type 2" evidence="7">
    <location>
        <begin position="123"/>
        <end position="173"/>
    </location>
</feature>
<dbReference type="NCBIfam" id="TIGR02937">
    <property type="entry name" value="sigma70-ECF"/>
    <property type="match status" value="1"/>
</dbReference>
<feature type="domain" description="RNA polymerase sigma-70 region 2" evidence="6">
    <location>
        <begin position="26"/>
        <end position="93"/>
    </location>
</feature>
<evidence type="ECO:0000256" key="4">
    <source>
        <dbReference type="ARBA" id="ARBA00023125"/>
    </source>
</evidence>
<dbReference type="Proteomes" id="UP000598820">
    <property type="component" value="Unassembled WGS sequence"/>
</dbReference>
<proteinExistence type="inferred from homology"/>
<evidence type="ECO:0000313" key="9">
    <source>
        <dbReference type="Proteomes" id="UP000598820"/>
    </source>
</evidence>
<dbReference type="RefSeq" id="WP_190888963.1">
    <property type="nucleotide sequence ID" value="NZ_JACWZY010000019.1"/>
</dbReference>
<dbReference type="PANTHER" id="PTHR43133">
    <property type="entry name" value="RNA POLYMERASE ECF-TYPE SIGMA FACTO"/>
    <property type="match status" value="1"/>
</dbReference>